<evidence type="ECO:0000259" key="1">
    <source>
        <dbReference type="SMART" id="SM00903"/>
    </source>
</evidence>
<keyword evidence="3" id="KW-1185">Reference proteome</keyword>
<evidence type="ECO:0000313" key="3">
    <source>
        <dbReference type="Proteomes" id="UP000223071"/>
    </source>
</evidence>
<dbReference type="GO" id="GO:0016646">
    <property type="term" value="F:oxidoreductase activity, acting on the CH-NH group of donors, NAD or NADP as acceptor"/>
    <property type="evidence" value="ECO:0007669"/>
    <property type="project" value="UniProtKB-ARBA"/>
</dbReference>
<dbReference type="GO" id="GO:0010181">
    <property type="term" value="F:FMN binding"/>
    <property type="evidence" value="ECO:0007669"/>
    <property type="project" value="InterPro"/>
</dbReference>
<evidence type="ECO:0000313" key="2">
    <source>
        <dbReference type="EMBL" id="PFG75401.1"/>
    </source>
</evidence>
<dbReference type="Pfam" id="PF01613">
    <property type="entry name" value="Flavin_Reduct"/>
    <property type="match status" value="1"/>
</dbReference>
<dbReference type="InterPro" id="IPR012349">
    <property type="entry name" value="Split_barrel_FMN-bd"/>
</dbReference>
<reference evidence="2 3" key="1">
    <citation type="submission" date="2017-09" db="EMBL/GenBank/DDBJ databases">
        <title>Sequencing the genomes of two abundant thermophiles in Great Basin hot springs: Thermocrinis jamiesonii and novel Chloroflexi Thermoflexus hugenholtzii.</title>
        <authorList>
            <person name="Hedlund B."/>
        </authorList>
    </citation>
    <scope>NUCLEOTIDE SEQUENCE [LARGE SCALE GENOMIC DNA]</scope>
    <source>
        <strain evidence="2 3">G233</strain>
    </source>
</reference>
<comment type="caution">
    <text evidence="2">The sequence shown here is derived from an EMBL/GenBank/DDBJ whole genome shotgun (WGS) entry which is preliminary data.</text>
</comment>
<accession>A0A2A9HJN8</accession>
<dbReference type="SUPFAM" id="SSF50475">
    <property type="entry name" value="FMN-binding split barrel"/>
    <property type="match status" value="1"/>
</dbReference>
<gene>
    <name evidence="2" type="ORF">A9A59_2670</name>
</gene>
<dbReference type="AlphaFoldDB" id="A0A2A9HJN8"/>
<proteinExistence type="predicted"/>
<name>A0A2A9HJN8_TEPT2</name>
<dbReference type="SMART" id="SM00903">
    <property type="entry name" value="Flavin_Reduct"/>
    <property type="match status" value="1"/>
</dbReference>
<dbReference type="Gene3D" id="2.30.110.10">
    <property type="entry name" value="Electron Transport, Fmn-binding Protein, Chain A"/>
    <property type="match status" value="1"/>
</dbReference>
<dbReference type="InterPro" id="IPR002563">
    <property type="entry name" value="Flavin_Rdtase-like_dom"/>
</dbReference>
<organism evidence="2 3">
    <name type="scientific">Tepidiforma thermophila (strain KCTC 52669 / CGMCC 1.13589 / G233)</name>
    <dbReference type="NCBI Taxonomy" id="2761530"/>
    <lineage>
        <taxon>Bacteria</taxon>
        <taxon>Bacillati</taxon>
        <taxon>Chloroflexota</taxon>
        <taxon>Tepidiformia</taxon>
        <taxon>Tepidiformales</taxon>
        <taxon>Tepidiformaceae</taxon>
        <taxon>Tepidiforma</taxon>
    </lineage>
</organism>
<protein>
    <submittedName>
        <fullName evidence="2">Flavin reductase (DIM6/NTAB) family NADH-FMN oxidoreductase RutF</fullName>
    </submittedName>
</protein>
<dbReference type="Proteomes" id="UP000223071">
    <property type="component" value="Unassembled WGS sequence"/>
</dbReference>
<sequence length="215" mass="22787">MGAIVRRRDRCVDGAGFAAGALAGYVRGAMTQPARSVLSEFWSPLCALGSHGPAGPNAQICLSVFGASIVPERPRLLAVLWKTNYTHDLVTETGTLAITVLAEGQEGLLAPLGLRSGREGPKLDGLEYRLTPEGDPVFAGGAGWLRGRVLERFDLGDATAFIVAVAETGTGSGRPLRWQDAQAAVGAEFLERWAEKSARDRAAAAEAMRWLPMEG</sequence>
<dbReference type="EMBL" id="PDJQ01000001">
    <property type="protein sequence ID" value="PFG75401.1"/>
    <property type="molecule type" value="Genomic_DNA"/>
</dbReference>
<feature type="domain" description="Flavin reductase like" evidence="1">
    <location>
        <begin position="38"/>
        <end position="185"/>
    </location>
</feature>